<dbReference type="InterPro" id="IPR011356">
    <property type="entry name" value="Leucine_aapep/pepB"/>
</dbReference>
<dbReference type="Proteomes" id="UP000295565">
    <property type="component" value="Unassembled WGS sequence"/>
</dbReference>
<evidence type="ECO:0000256" key="2">
    <source>
        <dbReference type="ARBA" id="ARBA00022438"/>
    </source>
</evidence>
<evidence type="ECO:0000256" key="3">
    <source>
        <dbReference type="ARBA" id="ARBA00022490"/>
    </source>
</evidence>
<evidence type="ECO:0000256" key="5">
    <source>
        <dbReference type="ARBA" id="ARBA00022723"/>
    </source>
</evidence>
<evidence type="ECO:0000256" key="4">
    <source>
        <dbReference type="ARBA" id="ARBA00022670"/>
    </source>
</evidence>
<dbReference type="GO" id="GO:0070006">
    <property type="term" value="F:metalloaminopeptidase activity"/>
    <property type="evidence" value="ECO:0007669"/>
    <property type="project" value="InterPro"/>
</dbReference>
<dbReference type="GO" id="GO:0005737">
    <property type="term" value="C:cytoplasm"/>
    <property type="evidence" value="ECO:0007669"/>
    <property type="project" value="InterPro"/>
</dbReference>
<dbReference type="InterPro" id="IPR008330">
    <property type="entry name" value="Pept_M17_PepB"/>
</dbReference>
<dbReference type="InterPro" id="IPR047620">
    <property type="entry name" value="M17_PepB-like_N"/>
</dbReference>
<dbReference type="PANTHER" id="PTHR11963">
    <property type="entry name" value="LEUCINE AMINOPEPTIDASE-RELATED"/>
    <property type="match status" value="1"/>
</dbReference>
<name>A0A4R1JMA3_9GAMM</name>
<dbReference type="GO" id="GO:0006508">
    <property type="term" value="P:proteolysis"/>
    <property type="evidence" value="ECO:0007669"/>
    <property type="project" value="UniProtKB-KW"/>
</dbReference>
<protein>
    <submittedName>
        <fullName evidence="9">Aminopeptidase B</fullName>
    </submittedName>
</protein>
<keyword evidence="10" id="KW-1185">Reference proteome</keyword>
<dbReference type="PIRSF" id="PIRSF036388">
    <property type="entry name" value="Ctsl_amnpptdse_B"/>
    <property type="match status" value="1"/>
</dbReference>
<dbReference type="Pfam" id="PF00883">
    <property type="entry name" value="Peptidase_M17"/>
    <property type="match status" value="1"/>
</dbReference>
<feature type="domain" description="Cytosol aminopeptidase" evidence="8">
    <location>
        <begin position="277"/>
        <end position="284"/>
    </location>
</feature>
<sequence>MSQMYVSLSFQEAPSKWGEGAKLSFTSDGAIIHLVNQNQDEQLRTVQQMARKLSSQGINGIQLAGGSWDLELCWAFEQGYYNAKQSGNVDYPELIETEQSEFLSRQKAINWARQIINQGPAELYPQRLCEQASELLQSIAPEHVTYQIISGEELVKNNYVGIYAVGRGSDKAPAMLQLDYNPTSNANEPVAVALVGKGITFDSGGYSLKPSSGMETMKSDMGGAATLTAALALAMSRGLKKRVKLFLCCAENLVSGNAFKLGDVLTYRNGKRVEILNTDAEGRLVLADGLLCASETKAPLIIDAATLTGAAKVAVGRDFNAVLGLDQELVHSALNAAKAEHELAWALPLEPWHKERLTSGFADIANVHSGDGNPGASTAAAFLSHFVENPEKGWVHFDLSGSYQKSASDLWAAGAKGHGIRTISHLLAEQA</sequence>
<evidence type="ECO:0000313" key="9">
    <source>
        <dbReference type="EMBL" id="TCK52202.1"/>
    </source>
</evidence>
<dbReference type="CDD" id="cd00433">
    <property type="entry name" value="Peptidase_M17"/>
    <property type="match status" value="1"/>
</dbReference>
<evidence type="ECO:0000256" key="6">
    <source>
        <dbReference type="ARBA" id="ARBA00022801"/>
    </source>
</evidence>
<evidence type="ECO:0000313" key="10">
    <source>
        <dbReference type="Proteomes" id="UP000295565"/>
    </source>
</evidence>
<dbReference type="RefSeq" id="WP_131913096.1">
    <property type="nucleotide sequence ID" value="NZ_OU594967.1"/>
</dbReference>
<dbReference type="PROSITE" id="PS00631">
    <property type="entry name" value="CYTOSOL_AP"/>
    <property type="match status" value="1"/>
</dbReference>
<dbReference type="InterPro" id="IPR000819">
    <property type="entry name" value="Peptidase_M17_C"/>
</dbReference>
<dbReference type="Pfam" id="PF12404">
    <property type="entry name" value="DUF3663"/>
    <property type="match status" value="1"/>
</dbReference>
<comment type="similarity">
    <text evidence="1">Belongs to the peptidase M17 family.</text>
</comment>
<accession>A0A4R1JMA3</accession>
<keyword evidence="2 9" id="KW-0031">Aminopeptidase</keyword>
<comment type="caution">
    <text evidence="9">The sequence shown here is derived from an EMBL/GenBank/DDBJ whole genome shotgun (WGS) entry which is preliminary data.</text>
</comment>
<organism evidence="9 10">
    <name type="scientific">Celerinatantimonas diazotrophica</name>
    <dbReference type="NCBI Taxonomy" id="412034"/>
    <lineage>
        <taxon>Bacteria</taxon>
        <taxon>Pseudomonadati</taxon>
        <taxon>Pseudomonadota</taxon>
        <taxon>Gammaproteobacteria</taxon>
        <taxon>Celerinatantimonadaceae</taxon>
        <taxon>Celerinatantimonas</taxon>
    </lineage>
</organism>
<dbReference type="AlphaFoldDB" id="A0A4R1JMA3"/>
<keyword evidence="5" id="KW-0479">Metal-binding</keyword>
<keyword evidence="4" id="KW-0645">Protease</keyword>
<keyword evidence="7" id="KW-0464">Manganese</keyword>
<dbReference type="PRINTS" id="PR00481">
    <property type="entry name" value="LAMNOPPTDASE"/>
</dbReference>
<dbReference type="GO" id="GO:0030145">
    <property type="term" value="F:manganese ion binding"/>
    <property type="evidence" value="ECO:0007669"/>
    <property type="project" value="InterPro"/>
</dbReference>
<dbReference type="OrthoDB" id="9809354at2"/>
<dbReference type="NCBIfam" id="NF003450">
    <property type="entry name" value="PRK05015.1"/>
    <property type="match status" value="1"/>
</dbReference>
<proteinExistence type="inferred from homology"/>
<evidence type="ECO:0000259" key="8">
    <source>
        <dbReference type="PROSITE" id="PS00631"/>
    </source>
</evidence>
<reference evidence="9 10" key="1">
    <citation type="submission" date="2019-03" db="EMBL/GenBank/DDBJ databases">
        <title>Genomic Encyclopedia of Type Strains, Phase IV (KMG-IV): sequencing the most valuable type-strain genomes for metagenomic binning, comparative biology and taxonomic classification.</title>
        <authorList>
            <person name="Goeker M."/>
        </authorList>
    </citation>
    <scope>NUCLEOTIDE SEQUENCE [LARGE SCALE GENOMIC DNA]</scope>
    <source>
        <strain evidence="9 10">DSM 18577</strain>
    </source>
</reference>
<keyword evidence="6" id="KW-0378">Hydrolase</keyword>
<dbReference type="Gene3D" id="3.40.630.10">
    <property type="entry name" value="Zn peptidases"/>
    <property type="match status" value="1"/>
</dbReference>
<gene>
    <name evidence="9" type="ORF">EV690_2311</name>
</gene>
<evidence type="ECO:0000256" key="1">
    <source>
        <dbReference type="ARBA" id="ARBA00009528"/>
    </source>
</evidence>
<dbReference type="SUPFAM" id="SSF53187">
    <property type="entry name" value="Zn-dependent exopeptidases"/>
    <property type="match status" value="1"/>
</dbReference>
<evidence type="ECO:0000256" key="7">
    <source>
        <dbReference type="ARBA" id="ARBA00023211"/>
    </source>
</evidence>
<dbReference type="EMBL" id="SMGD01000013">
    <property type="protein sequence ID" value="TCK52202.1"/>
    <property type="molecule type" value="Genomic_DNA"/>
</dbReference>
<dbReference type="PANTHER" id="PTHR11963:SF20">
    <property type="entry name" value="PEPTIDASE B"/>
    <property type="match status" value="1"/>
</dbReference>
<keyword evidence="3" id="KW-0963">Cytoplasm</keyword>